<proteinExistence type="predicted"/>
<organism evidence="1 2">
    <name type="scientific">Larinioides sclopetarius</name>
    <dbReference type="NCBI Taxonomy" id="280406"/>
    <lineage>
        <taxon>Eukaryota</taxon>
        <taxon>Metazoa</taxon>
        <taxon>Ecdysozoa</taxon>
        <taxon>Arthropoda</taxon>
        <taxon>Chelicerata</taxon>
        <taxon>Arachnida</taxon>
        <taxon>Araneae</taxon>
        <taxon>Araneomorphae</taxon>
        <taxon>Entelegynae</taxon>
        <taxon>Araneoidea</taxon>
        <taxon>Araneidae</taxon>
        <taxon>Larinioides</taxon>
    </lineage>
</organism>
<comment type="caution">
    <text evidence="1">The sequence shown here is derived from an EMBL/GenBank/DDBJ whole genome shotgun (WGS) entry which is preliminary data.</text>
</comment>
<protein>
    <submittedName>
        <fullName evidence="1">Uncharacterized protein</fullName>
    </submittedName>
</protein>
<dbReference type="EMBL" id="CAXIEN010000004">
    <property type="protein sequence ID" value="CAL1262019.1"/>
    <property type="molecule type" value="Genomic_DNA"/>
</dbReference>
<evidence type="ECO:0000313" key="2">
    <source>
        <dbReference type="Proteomes" id="UP001497382"/>
    </source>
</evidence>
<name>A0AAV1YSZ8_9ARAC</name>
<dbReference type="Proteomes" id="UP001497382">
    <property type="component" value="Unassembled WGS sequence"/>
</dbReference>
<keyword evidence="2" id="KW-1185">Reference proteome</keyword>
<reference evidence="1 2" key="1">
    <citation type="submission" date="2024-04" db="EMBL/GenBank/DDBJ databases">
        <authorList>
            <person name="Rising A."/>
            <person name="Reimegard J."/>
            <person name="Sonavane S."/>
            <person name="Akerstrom W."/>
            <person name="Nylinder S."/>
            <person name="Hedman E."/>
            <person name="Kallberg Y."/>
        </authorList>
    </citation>
    <scope>NUCLEOTIDE SEQUENCE [LARGE SCALE GENOMIC DNA]</scope>
</reference>
<dbReference type="AlphaFoldDB" id="A0AAV1YSZ8"/>
<gene>
    <name evidence="1" type="ORF">LARSCL_LOCUS736</name>
</gene>
<accession>A0AAV1YSZ8</accession>
<evidence type="ECO:0000313" key="1">
    <source>
        <dbReference type="EMBL" id="CAL1262019.1"/>
    </source>
</evidence>
<sequence>MPARVSEHRIGPPQRKFRIKRSLAFNDCEYDRFAFLFSKFLRKTFEICLKIYRILLVECPNFRAPTLISSQPQ</sequence>